<dbReference type="InterPro" id="IPR036794">
    <property type="entry name" value="ATP_F1_dsu/esu_C_sf"/>
</dbReference>
<gene>
    <name evidence="15" type="primary">atpC</name>
    <name evidence="19" type="ORF">SAMN05661010_01899</name>
</gene>
<protein>
    <recommendedName>
        <fullName evidence="5 15">ATP synthase epsilon chain</fullName>
    </recommendedName>
    <alternativeName>
        <fullName evidence="14 15">ATP synthase F1 sector epsilon subunit</fullName>
    </alternativeName>
    <alternativeName>
        <fullName evidence="13 15">F-ATPase epsilon subunit</fullName>
    </alternativeName>
</protein>
<dbReference type="PANTHER" id="PTHR13822">
    <property type="entry name" value="ATP SYNTHASE DELTA/EPSILON CHAIN"/>
    <property type="match status" value="1"/>
</dbReference>
<evidence type="ECO:0000256" key="13">
    <source>
        <dbReference type="ARBA" id="ARBA00030215"/>
    </source>
</evidence>
<comment type="function">
    <text evidence="1 15">Produces ATP from ADP in the presence of a proton gradient across the membrane.</text>
</comment>
<dbReference type="Proteomes" id="UP000198654">
    <property type="component" value="Unassembled WGS sequence"/>
</dbReference>
<dbReference type="FunFam" id="2.60.15.10:FF:000001">
    <property type="entry name" value="ATP synthase epsilon chain"/>
    <property type="match status" value="1"/>
</dbReference>
<evidence type="ECO:0000256" key="10">
    <source>
        <dbReference type="ARBA" id="ARBA00023136"/>
    </source>
</evidence>
<evidence type="ECO:0000256" key="11">
    <source>
        <dbReference type="ARBA" id="ARBA00023196"/>
    </source>
</evidence>
<evidence type="ECO:0000256" key="1">
    <source>
        <dbReference type="ARBA" id="ARBA00003543"/>
    </source>
</evidence>
<keyword evidence="20" id="KW-1185">Reference proteome</keyword>
<evidence type="ECO:0000256" key="5">
    <source>
        <dbReference type="ARBA" id="ARBA00014480"/>
    </source>
</evidence>
<evidence type="ECO:0000256" key="15">
    <source>
        <dbReference type="HAMAP-Rule" id="MF_00530"/>
    </source>
</evidence>
<evidence type="ECO:0000256" key="16">
    <source>
        <dbReference type="RuleBase" id="RU003656"/>
    </source>
</evidence>
<evidence type="ECO:0000256" key="9">
    <source>
        <dbReference type="ARBA" id="ARBA00023065"/>
    </source>
</evidence>
<evidence type="ECO:0000256" key="2">
    <source>
        <dbReference type="ARBA" id="ARBA00004202"/>
    </source>
</evidence>
<keyword evidence="8 15" id="KW-0375">Hydrogen ion transport</keyword>
<name>A0A1G9KSI0_9GAMM</name>
<dbReference type="Gene3D" id="1.20.5.440">
    <property type="entry name" value="ATP synthase delta/epsilon subunit, C-terminal domain"/>
    <property type="match status" value="1"/>
</dbReference>
<dbReference type="RefSeq" id="WP_089727863.1">
    <property type="nucleotide sequence ID" value="NZ_FNGI01000004.1"/>
</dbReference>
<dbReference type="NCBIfam" id="TIGR01216">
    <property type="entry name" value="ATP_synt_epsi"/>
    <property type="match status" value="1"/>
</dbReference>
<keyword evidence="10 15" id="KW-0472">Membrane</keyword>
<dbReference type="GO" id="GO:0005886">
    <property type="term" value="C:plasma membrane"/>
    <property type="evidence" value="ECO:0007669"/>
    <property type="project" value="UniProtKB-SubCell"/>
</dbReference>
<dbReference type="InterPro" id="IPR020547">
    <property type="entry name" value="ATP_synth_F1_esu_C"/>
</dbReference>
<keyword evidence="12 15" id="KW-0066">ATP synthesis</keyword>
<accession>A0A1G9KSI0</accession>
<dbReference type="InterPro" id="IPR036771">
    <property type="entry name" value="ATPsynth_dsu/esu_N"/>
</dbReference>
<proteinExistence type="inferred from homology"/>
<evidence type="ECO:0000313" key="19">
    <source>
        <dbReference type="EMBL" id="SDL52770.1"/>
    </source>
</evidence>
<organism evidence="19 20">
    <name type="scientific">Modicisalibacter muralis</name>
    <dbReference type="NCBI Taxonomy" id="119000"/>
    <lineage>
        <taxon>Bacteria</taxon>
        <taxon>Pseudomonadati</taxon>
        <taxon>Pseudomonadota</taxon>
        <taxon>Gammaproteobacteria</taxon>
        <taxon>Oceanospirillales</taxon>
        <taxon>Halomonadaceae</taxon>
        <taxon>Modicisalibacter</taxon>
    </lineage>
</organism>
<sequence>MANSFQCEIVSAEQSIFSGEIEQIVAAGVEGDLGILPGHTPLMTELAPGPLRIIRNDGAEEEIYYVTGGFLEVQPDLVSVLADTAVRAHDLDEAQAEEARKEALKSLNEQQSDLDYTRATAELAEAVAKLRTLDQLRRMSGRR</sequence>
<dbReference type="STRING" id="119000.SAMN05661010_01899"/>
<dbReference type="EMBL" id="FNGI01000004">
    <property type="protein sequence ID" value="SDL52770.1"/>
    <property type="molecule type" value="Genomic_DNA"/>
</dbReference>
<dbReference type="PANTHER" id="PTHR13822:SF10">
    <property type="entry name" value="ATP SYNTHASE EPSILON CHAIN, CHLOROPLASTIC"/>
    <property type="match status" value="1"/>
</dbReference>
<comment type="similarity">
    <text evidence="3 15 16">Belongs to the ATPase epsilon chain family.</text>
</comment>
<keyword evidence="7 15" id="KW-1003">Cell membrane</keyword>
<keyword evidence="11 15" id="KW-0139">CF(1)</keyword>
<evidence type="ECO:0000256" key="4">
    <source>
        <dbReference type="ARBA" id="ARBA00011648"/>
    </source>
</evidence>
<comment type="subunit">
    <text evidence="4 15 16">F-type ATPases have 2 components, CF(1) - the catalytic core - and CF(0) - the membrane proton channel. CF(1) has five subunits: alpha(3), beta(3), gamma(1), delta(1), epsilon(1). CF(0) has three main subunits: a, b and c.</text>
</comment>
<evidence type="ECO:0000256" key="6">
    <source>
        <dbReference type="ARBA" id="ARBA00022448"/>
    </source>
</evidence>
<evidence type="ECO:0000313" key="20">
    <source>
        <dbReference type="Proteomes" id="UP000198654"/>
    </source>
</evidence>
<evidence type="ECO:0000256" key="12">
    <source>
        <dbReference type="ARBA" id="ARBA00023310"/>
    </source>
</evidence>
<evidence type="ECO:0000256" key="7">
    <source>
        <dbReference type="ARBA" id="ARBA00022475"/>
    </source>
</evidence>
<dbReference type="Gene3D" id="2.60.15.10">
    <property type="entry name" value="F0F1 ATP synthase delta/epsilon subunit, N-terminal"/>
    <property type="match status" value="1"/>
</dbReference>
<feature type="domain" description="ATP synthase epsilon subunit C-terminal" evidence="17">
    <location>
        <begin position="90"/>
        <end position="132"/>
    </location>
</feature>
<dbReference type="SUPFAM" id="SSF51344">
    <property type="entry name" value="Epsilon subunit of F1F0-ATP synthase N-terminal domain"/>
    <property type="match status" value="1"/>
</dbReference>
<dbReference type="GO" id="GO:0045259">
    <property type="term" value="C:proton-transporting ATP synthase complex"/>
    <property type="evidence" value="ECO:0007669"/>
    <property type="project" value="UniProtKB-KW"/>
</dbReference>
<reference evidence="19 20" key="1">
    <citation type="submission" date="2016-10" db="EMBL/GenBank/DDBJ databases">
        <authorList>
            <person name="de Groot N.N."/>
        </authorList>
    </citation>
    <scope>NUCLEOTIDE SEQUENCE [LARGE SCALE GENOMIC DNA]</scope>
    <source>
        <strain evidence="19 20">DSM 14789</strain>
    </source>
</reference>
<evidence type="ECO:0000259" key="18">
    <source>
        <dbReference type="Pfam" id="PF02823"/>
    </source>
</evidence>
<dbReference type="SUPFAM" id="SSF46604">
    <property type="entry name" value="Epsilon subunit of F1F0-ATP synthase C-terminal domain"/>
    <property type="match status" value="1"/>
</dbReference>
<dbReference type="CDD" id="cd12152">
    <property type="entry name" value="F1-ATPase_delta"/>
    <property type="match status" value="1"/>
</dbReference>
<evidence type="ECO:0000256" key="3">
    <source>
        <dbReference type="ARBA" id="ARBA00005712"/>
    </source>
</evidence>
<feature type="domain" description="ATP synthase F1 complex delta/epsilon subunit N-terminal" evidence="18">
    <location>
        <begin position="5"/>
        <end position="85"/>
    </location>
</feature>
<keyword evidence="9 15" id="KW-0406">Ion transport</keyword>
<dbReference type="GO" id="GO:0046933">
    <property type="term" value="F:proton-transporting ATP synthase activity, rotational mechanism"/>
    <property type="evidence" value="ECO:0007669"/>
    <property type="project" value="UniProtKB-UniRule"/>
</dbReference>
<dbReference type="AlphaFoldDB" id="A0A1G9KSI0"/>
<comment type="subcellular location">
    <subcellularLocation>
        <location evidence="2 15">Cell membrane</location>
        <topology evidence="2 15">Peripheral membrane protein</topology>
    </subcellularLocation>
</comment>
<dbReference type="OrthoDB" id="9791445at2"/>
<dbReference type="HAMAP" id="MF_00530">
    <property type="entry name" value="ATP_synth_epsil_bac"/>
    <property type="match status" value="1"/>
</dbReference>
<evidence type="ECO:0000259" key="17">
    <source>
        <dbReference type="Pfam" id="PF00401"/>
    </source>
</evidence>
<dbReference type="InterPro" id="IPR020546">
    <property type="entry name" value="ATP_synth_F1_dsu/esu_N"/>
</dbReference>
<dbReference type="Pfam" id="PF02823">
    <property type="entry name" value="ATP-synt_DE_N"/>
    <property type="match status" value="1"/>
</dbReference>
<dbReference type="NCBIfam" id="NF001847">
    <property type="entry name" value="PRK00571.1-4"/>
    <property type="match status" value="1"/>
</dbReference>
<dbReference type="InterPro" id="IPR001469">
    <property type="entry name" value="ATP_synth_F1_dsu/esu"/>
</dbReference>
<keyword evidence="6 15" id="KW-0813">Transport</keyword>
<dbReference type="GO" id="GO:0005524">
    <property type="term" value="F:ATP binding"/>
    <property type="evidence" value="ECO:0007669"/>
    <property type="project" value="UniProtKB-UniRule"/>
</dbReference>
<evidence type="ECO:0000256" key="8">
    <source>
        <dbReference type="ARBA" id="ARBA00022781"/>
    </source>
</evidence>
<evidence type="ECO:0000256" key="14">
    <source>
        <dbReference type="ARBA" id="ARBA00031795"/>
    </source>
</evidence>
<dbReference type="Pfam" id="PF00401">
    <property type="entry name" value="ATP-synt_DE"/>
    <property type="match status" value="1"/>
</dbReference>